<name>A0A1Y1VJY6_9FUNG</name>
<feature type="transmembrane region" description="Helical" evidence="1">
    <location>
        <begin position="124"/>
        <end position="148"/>
    </location>
</feature>
<dbReference type="AlphaFoldDB" id="A0A1Y1VJY6"/>
<keyword evidence="1" id="KW-1133">Transmembrane helix</keyword>
<protein>
    <recommendedName>
        <fullName evidence="4">EGF-like domain-containing protein</fullName>
    </recommendedName>
</protein>
<accession>A0A1Y1VJY6</accession>
<sequence length="192" mass="22606">FSDFENNNIDIQVKIKSCNNAFINQLTDSSRIKSCYQPVCNPSCNHGKCINNNLCKCHDTLYTGKFCNEYYQLERIGILDTIIRIITIILLFIIIMLIFITLKYRKNKNIKSGIFNSRKKNMKISLSGMYASIIIILSFHIIMASIWIRYDLLDITIEKTTKFREYKKCSYPSISKIRLNTIKKIYFNIYIY</sequence>
<keyword evidence="1" id="KW-0812">Transmembrane</keyword>
<evidence type="ECO:0000313" key="3">
    <source>
        <dbReference type="Proteomes" id="UP000193719"/>
    </source>
</evidence>
<evidence type="ECO:0008006" key="4">
    <source>
        <dbReference type="Google" id="ProtNLM"/>
    </source>
</evidence>
<reference evidence="2 3" key="2">
    <citation type="submission" date="2016-08" db="EMBL/GenBank/DDBJ databases">
        <title>Pervasive Adenine N6-methylation of Active Genes in Fungi.</title>
        <authorList>
            <consortium name="DOE Joint Genome Institute"/>
            <person name="Mondo S.J."/>
            <person name="Dannebaum R.O."/>
            <person name="Kuo R.C."/>
            <person name="Labutti K."/>
            <person name="Haridas S."/>
            <person name="Kuo A."/>
            <person name="Salamov A."/>
            <person name="Ahrendt S.R."/>
            <person name="Lipzen A."/>
            <person name="Sullivan W."/>
            <person name="Andreopoulos W.B."/>
            <person name="Clum A."/>
            <person name="Lindquist E."/>
            <person name="Daum C."/>
            <person name="Ramamoorthy G.K."/>
            <person name="Gryganskyi A."/>
            <person name="Culley D."/>
            <person name="Magnuson J.K."/>
            <person name="James T.Y."/>
            <person name="O'Malley M.A."/>
            <person name="Stajich J.E."/>
            <person name="Spatafora J.W."/>
            <person name="Visel A."/>
            <person name="Grigoriev I.V."/>
        </authorList>
    </citation>
    <scope>NUCLEOTIDE SEQUENCE [LARGE SCALE GENOMIC DNA]</scope>
    <source>
        <strain evidence="3">finn</strain>
    </source>
</reference>
<evidence type="ECO:0000313" key="2">
    <source>
        <dbReference type="EMBL" id="ORX58414.1"/>
    </source>
</evidence>
<dbReference type="EMBL" id="MCFH01000004">
    <property type="protein sequence ID" value="ORX58414.1"/>
    <property type="molecule type" value="Genomic_DNA"/>
</dbReference>
<dbReference type="Gene3D" id="2.10.25.10">
    <property type="entry name" value="Laminin"/>
    <property type="match status" value="1"/>
</dbReference>
<reference evidence="2 3" key="1">
    <citation type="submission" date="2016-08" db="EMBL/GenBank/DDBJ databases">
        <title>Genomes of anaerobic fungi encode conserved fungal cellulosomes for biomass hydrolysis.</title>
        <authorList>
            <consortium name="DOE Joint Genome Institute"/>
            <person name="Haitjema C.H."/>
            <person name="Gilmore S.P."/>
            <person name="Henske J.K."/>
            <person name="Solomon K.V."/>
            <person name="De Groot R."/>
            <person name="Kuo A."/>
            <person name="Mondo S.J."/>
            <person name="Salamov A.A."/>
            <person name="Labutti K."/>
            <person name="Zhao Z."/>
            <person name="Chiniquy J."/>
            <person name="Barry K."/>
            <person name="Brewer H.M."/>
            <person name="Purvine S.O."/>
            <person name="Wright A.T."/>
            <person name="Boxma B."/>
            <person name="Van Alen T."/>
            <person name="Hackstein J.H."/>
            <person name="Baker S.E."/>
            <person name="Grigoriev I.V."/>
            <person name="O'Malley M.A."/>
        </authorList>
    </citation>
    <scope>NUCLEOTIDE SEQUENCE [LARGE SCALE GENOMIC DNA]</scope>
    <source>
        <strain evidence="3">finn</strain>
    </source>
</reference>
<dbReference type="Proteomes" id="UP000193719">
    <property type="component" value="Unassembled WGS sequence"/>
</dbReference>
<comment type="caution">
    <text evidence="2">The sequence shown here is derived from an EMBL/GenBank/DDBJ whole genome shotgun (WGS) entry which is preliminary data.</text>
</comment>
<organism evidence="2 3">
    <name type="scientific">Piromyces finnis</name>
    <dbReference type="NCBI Taxonomy" id="1754191"/>
    <lineage>
        <taxon>Eukaryota</taxon>
        <taxon>Fungi</taxon>
        <taxon>Fungi incertae sedis</taxon>
        <taxon>Chytridiomycota</taxon>
        <taxon>Chytridiomycota incertae sedis</taxon>
        <taxon>Neocallimastigomycetes</taxon>
        <taxon>Neocallimastigales</taxon>
        <taxon>Neocallimastigaceae</taxon>
        <taxon>Piromyces</taxon>
    </lineage>
</organism>
<keyword evidence="1" id="KW-0472">Membrane</keyword>
<feature type="non-terminal residue" evidence="2">
    <location>
        <position position="1"/>
    </location>
</feature>
<proteinExistence type="predicted"/>
<evidence type="ECO:0000256" key="1">
    <source>
        <dbReference type="SAM" id="Phobius"/>
    </source>
</evidence>
<dbReference type="OrthoDB" id="10268124at2759"/>
<feature type="transmembrane region" description="Helical" evidence="1">
    <location>
        <begin position="82"/>
        <end position="104"/>
    </location>
</feature>
<gene>
    <name evidence="2" type="ORF">BCR36DRAFT_277386</name>
</gene>
<keyword evidence="3" id="KW-1185">Reference proteome</keyword>